<proteinExistence type="predicted"/>
<accession>A0A016SBC3</accession>
<dbReference type="CDD" id="cd00037">
    <property type="entry name" value="CLECT"/>
    <property type="match status" value="1"/>
</dbReference>
<keyword evidence="3" id="KW-1185">Reference proteome</keyword>
<organism evidence="2 3">
    <name type="scientific">Ancylostoma ceylanicum</name>
    <dbReference type="NCBI Taxonomy" id="53326"/>
    <lineage>
        <taxon>Eukaryota</taxon>
        <taxon>Metazoa</taxon>
        <taxon>Ecdysozoa</taxon>
        <taxon>Nematoda</taxon>
        <taxon>Chromadorea</taxon>
        <taxon>Rhabditida</taxon>
        <taxon>Rhabditina</taxon>
        <taxon>Rhabditomorpha</taxon>
        <taxon>Strongyloidea</taxon>
        <taxon>Ancylostomatidae</taxon>
        <taxon>Ancylostomatinae</taxon>
        <taxon>Ancylostoma</taxon>
    </lineage>
</organism>
<dbReference type="OrthoDB" id="418748at2759"/>
<evidence type="ECO:0000259" key="1">
    <source>
        <dbReference type="PROSITE" id="PS50041"/>
    </source>
</evidence>
<reference evidence="3" key="1">
    <citation type="journal article" date="2015" name="Nat. Genet.">
        <title>The genome and transcriptome of the zoonotic hookworm Ancylostoma ceylanicum identify infection-specific gene families.</title>
        <authorList>
            <person name="Schwarz E.M."/>
            <person name="Hu Y."/>
            <person name="Antoshechkin I."/>
            <person name="Miller M.M."/>
            <person name="Sternberg P.W."/>
            <person name="Aroian R.V."/>
        </authorList>
    </citation>
    <scope>NUCLEOTIDE SEQUENCE</scope>
    <source>
        <strain evidence="3">HY135</strain>
    </source>
</reference>
<dbReference type="Proteomes" id="UP000024635">
    <property type="component" value="Unassembled WGS sequence"/>
</dbReference>
<evidence type="ECO:0000313" key="3">
    <source>
        <dbReference type="Proteomes" id="UP000024635"/>
    </source>
</evidence>
<gene>
    <name evidence="2" type="primary">Acey_s0255.g343</name>
    <name evidence="2" type="ORF">Y032_0255g343</name>
</gene>
<dbReference type="InterPro" id="IPR016186">
    <property type="entry name" value="C-type_lectin-like/link_sf"/>
</dbReference>
<dbReference type="PANTHER" id="PTHR47510">
    <property type="entry name" value="REVERSE TRANSCRIPTASE DOMAIN-CONTAINING PROTEIN"/>
    <property type="match status" value="1"/>
</dbReference>
<name>A0A016SBC3_9BILA</name>
<protein>
    <recommendedName>
        <fullName evidence="1">C-type lectin domain-containing protein</fullName>
    </recommendedName>
</protein>
<sequence length="411" mass="47355">MMLMNEKGVRLQDRMQIWLLLLGIPRTPAHPCRFLTPKAPSTVLLQNYRMLWKFAFLSLAALSASHQNLCPDDEIFDPLTSRCYAFYYGKTWDEALAACRGHLAPNMERMYRMVTVPGERKNDTLRRILEMSRAFAKSDRGYVWLGAYVGQKRLTWVDGPMEHIDGLVDIIFWELHYDKNCLALPLNAEGTLQLHHLDCNARIASAGDVKTKWSVLEQAITEGTREIFGTTKLGRPFIEKQTWWWSEEVQIVVKKKKDAHKEWLKTRSDDSLREYREAKAEPKKAVATAKAARYRALYEELDTTGYTKEKKIYRISKARQNATEDLGHVAQIKDNDGRLLHRLPDILSRWREQCRATCNEEFPHPQMPTVNSLLGPVPRIDEEEVTAVLALMKNGKSRGPDSLPSEVWKIA</sequence>
<comment type="caution">
    <text evidence="2">The sequence shown here is derived from an EMBL/GenBank/DDBJ whole genome shotgun (WGS) entry which is preliminary data.</text>
</comment>
<dbReference type="PANTHER" id="PTHR47510:SF3">
    <property type="entry name" value="ENDO_EXONUCLEASE_PHOSPHATASE DOMAIN-CONTAINING PROTEIN"/>
    <property type="match status" value="1"/>
</dbReference>
<dbReference type="SUPFAM" id="SSF56436">
    <property type="entry name" value="C-type lectin-like"/>
    <property type="match status" value="1"/>
</dbReference>
<dbReference type="AlphaFoldDB" id="A0A016SBC3"/>
<evidence type="ECO:0000313" key="2">
    <source>
        <dbReference type="EMBL" id="EYB87945.1"/>
    </source>
</evidence>
<dbReference type="InterPro" id="IPR001304">
    <property type="entry name" value="C-type_lectin-like"/>
</dbReference>
<feature type="domain" description="C-type lectin" evidence="1">
    <location>
        <begin position="79"/>
        <end position="200"/>
    </location>
</feature>
<dbReference type="Gene3D" id="3.10.100.10">
    <property type="entry name" value="Mannose-Binding Protein A, subunit A"/>
    <property type="match status" value="1"/>
</dbReference>
<dbReference type="PROSITE" id="PS50041">
    <property type="entry name" value="C_TYPE_LECTIN_2"/>
    <property type="match status" value="1"/>
</dbReference>
<dbReference type="InterPro" id="IPR016187">
    <property type="entry name" value="CTDL_fold"/>
</dbReference>
<dbReference type="EMBL" id="JARK01001591">
    <property type="protein sequence ID" value="EYB87945.1"/>
    <property type="molecule type" value="Genomic_DNA"/>
</dbReference>